<dbReference type="EMBL" id="PKPP01001620">
    <property type="protein sequence ID" value="PWA81184.1"/>
    <property type="molecule type" value="Genomic_DNA"/>
</dbReference>
<dbReference type="PANTHER" id="PTHR31218">
    <property type="entry name" value="WAT1-RELATED PROTEIN"/>
    <property type="match status" value="1"/>
</dbReference>
<organism evidence="4 5">
    <name type="scientific">Artemisia annua</name>
    <name type="common">Sweet wormwood</name>
    <dbReference type="NCBI Taxonomy" id="35608"/>
    <lineage>
        <taxon>Eukaryota</taxon>
        <taxon>Viridiplantae</taxon>
        <taxon>Streptophyta</taxon>
        <taxon>Embryophyta</taxon>
        <taxon>Tracheophyta</taxon>
        <taxon>Spermatophyta</taxon>
        <taxon>Magnoliopsida</taxon>
        <taxon>eudicotyledons</taxon>
        <taxon>Gunneridae</taxon>
        <taxon>Pentapetalae</taxon>
        <taxon>asterids</taxon>
        <taxon>campanulids</taxon>
        <taxon>Asterales</taxon>
        <taxon>Asteraceae</taxon>
        <taxon>Asteroideae</taxon>
        <taxon>Anthemideae</taxon>
        <taxon>Artemisiinae</taxon>
        <taxon>Artemisia</taxon>
    </lineage>
</organism>
<keyword evidence="5" id="KW-1185">Reference proteome</keyword>
<gene>
    <name evidence="4" type="ORF">CTI12_AA189130</name>
</gene>
<dbReference type="InterPro" id="IPR030184">
    <property type="entry name" value="WAT1-related"/>
</dbReference>
<dbReference type="GO" id="GO:0022857">
    <property type="term" value="F:transmembrane transporter activity"/>
    <property type="evidence" value="ECO:0007669"/>
    <property type="project" value="InterPro"/>
</dbReference>
<dbReference type="Proteomes" id="UP000245207">
    <property type="component" value="Unassembled WGS sequence"/>
</dbReference>
<evidence type="ECO:0000256" key="3">
    <source>
        <dbReference type="ARBA" id="ARBA00023136"/>
    </source>
</evidence>
<keyword evidence="1" id="KW-0812">Transmembrane</keyword>
<dbReference type="STRING" id="35608.A0A2U1P5Z0"/>
<reference evidence="4 5" key="1">
    <citation type="journal article" date="2018" name="Mol. Plant">
        <title>The genome of Artemisia annua provides insight into the evolution of Asteraceae family and artemisinin biosynthesis.</title>
        <authorList>
            <person name="Shen Q."/>
            <person name="Zhang L."/>
            <person name="Liao Z."/>
            <person name="Wang S."/>
            <person name="Yan T."/>
            <person name="Shi P."/>
            <person name="Liu M."/>
            <person name="Fu X."/>
            <person name="Pan Q."/>
            <person name="Wang Y."/>
            <person name="Lv Z."/>
            <person name="Lu X."/>
            <person name="Zhang F."/>
            <person name="Jiang W."/>
            <person name="Ma Y."/>
            <person name="Chen M."/>
            <person name="Hao X."/>
            <person name="Li L."/>
            <person name="Tang Y."/>
            <person name="Lv G."/>
            <person name="Zhou Y."/>
            <person name="Sun X."/>
            <person name="Brodelius P.E."/>
            <person name="Rose J.K.C."/>
            <person name="Tang K."/>
        </authorList>
    </citation>
    <scope>NUCLEOTIDE SEQUENCE [LARGE SCALE GENOMIC DNA]</scope>
    <source>
        <strain evidence="5">cv. Huhao1</strain>
        <tissue evidence="4">Leaf</tissue>
    </source>
</reference>
<protein>
    <submittedName>
        <fullName evidence="4">Drug/metabolite transporter</fullName>
    </submittedName>
</protein>
<evidence type="ECO:0000313" key="5">
    <source>
        <dbReference type="Proteomes" id="UP000245207"/>
    </source>
</evidence>
<comment type="caution">
    <text evidence="4">The sequence shown here is derived from an EMBL/GenBank/DDBJ whole genome shotgun (WGS) entry which is preliminary data.</text>
</comment>
<keyword evidence="2" id="KW-1133">Transmembrane helix</keyword>
<dbReference type="OrthoDB" id="1827188at2759"/>
<accession>A0A2U1P5Z0</accession>
<dbReference type="GO" id="GO:0016020">
    <property type="term" value="C:membrane"/>
    <property type="evidence" value="ECO:0007669"/>
    <property type="project" value="InterPro"/>
</dbReference>
<keyword evidence="3" id="KW-0472">Membrane</keyword>
<name>A0A2U1P5Z0_ARTAN</name>
<evidence type="ECO:0000256" key="1">
    <source>
        <dbReference type="ARBA" id="ARBA00022692"/>
    </source>
</evidence>
<proteinExistence type="predicted"/>
<sequence length="133" mass="14420">MAFILRLEMVNLRSIRSQAKVTGTKTTVGGAMLMTLVKGPMLELFWTKGRTNINDVNNGEDLSHSIKAITLKSYPAELSLTAWICLLGTDEGAIVALVTEKAIMGSIILALKKTYLGRVLGAIVVLVELYLVV</sequence>
<dbReference type="AlphaFoldDB" id="A0A2U1P5Z0"/>
<evidence type="ECO:0000313" key="4">
    <source>
        <dbReference type="EMBL" id="PWA81184.1"/>
    </source>
</evidence>
<evidence type="ECO:0000256" key="2">
    <source>
        <dbReference type="ARBA" id="ARBA00022989"/>
    </source>
</evidence>